<dbReference type="GO" id="GO:0005874">
    <property type="term" value="C:microtubule"/>
    <property type="evidence" value="ECO:0007669"/>
    <property type="project" value="InterPro"/>
</dbReference>
<dbReference type="PANTHER" id="PTHR12327">
    <property type="entry name" value="ALPHA-TUBULIN N-ACETYLTRANSFERASE 1"/>
    <property type="match status" value="1"/>
</dbReference>
<name>A0A2J7ZXG4_9CHLO</name>
<reference evidence="5 6" key="1">
    <citation type="journal article" date="2017" name="Mol. Biol. Evol.">
        <title>The 4-celled Tetrabaena socialis nuclear genome reveals the essential components for genetic control of cell number at the origin of multicellularity in the volvocine lineage.</title>
        <authorList>
            <person name="Featherston J."/>
            <person name="Arakaki Y."/>
            <person name="Hanschen E.R."/>
            <person name="Ferris P.J."/>
            <person name="Michod R.E."/>
            <person name="Olson B.J.S.C."/>
            <person name="Nozaki H."/>
            <person name="Durand P.M."/>
        </authorList>
    </citation>
    <scope>NUCLEOTIDE SEQUENCE [LARGE SCALE GENOMIC DNA]</scope>
    <source>
        <strain evidence="5 6">NIES-571</strain>
    </source>
</reference>
<sequence>MEFDFVSLAFASPGDSDRRSRSHSALSLSQGDQHIQKWDETRIRALKAADEELLTKLLDVFGKMSAVAQGLHAPVTDIYRLRSTDQRLYLYMYRQSTKTVVLGGLKVGTKRLYVRTGTADLREIEPVCVLDFYVHESVQRQGMGKALFEHFLTTEGLDPANLGYDRPSPKLLGFLKKHYGLNEYLSQSNNYVVFNRYFELNPQAGGSRQSAQNGGSYAS</sequence>
<evidence type="ECO:0000313" key="5">
    <source>
        <dbReference type="EMBL" id="PNH04963.1"/>
    </source>
</evidence>
<dbReference type="AlphaFoldDB" id="A0A2J7ZXG4"/>
<dbReference type="InterPro" id="IPR007965">
    <property type="entry name" value="GNAT_ATAT"/>
</dbReference>
<comment type="caution">
    <text evidence="5">The sequence shown here is derived from an EMBL/GenBank/DDBJ whole genome shotgun (WGS) entry which is preliminary data.</text>
</comment>
<comment type="catalytic activity">
    <reaction evidence="3">
        <text>L-lysyl-[alpha-tubulin] + acetyl-CoA = N(6)-acetyl-L-lysyl-[alpha-tubulin] + CoA + H(+)</text>
        <dbReference type="Rhea" id="RHEA:15277"/>
        <dbReference type="Rhea" id="RHEA-COMP:11278"/>
        <dbReference type="Rhea" id="RHEA-COMP:11279"/>
        <dbReference type="ChEBI" id="CHEBI:15378"/>
        <dbReference type="ChEBI" id="CHEBI:29969"/>
        <dbReference type="ChEBI" id="CHEBI:57287"/>
        <dbReference type="ChEBI" id="CHEBI:57288"/>
        <dbReference type="ChEBI" id="CHEBI:61930"/>
        <dbReference type="EC" id="2.3.1.108"/>
    </reaction>
</comment>
<dbReference type="InterPro" id="IPR016181">
    <property type="entry name" value="Acyl_CoA_acyltransferase"/>
</dbReference>
<feature type="site" description="Crucial for catalytic activity" evidence="3">
    <location>
        <position position="69"/>
    </location>
</feature>
<dbReference type="SUPFAM" id="SSF55729">
    <property type="entry name" value="Acyl-CoA N-acyltransferases (Nat)"/>
    <property type="match status" value="1"/>
</dbReference>
<keyword evidence="1 3" id="KW-0808">Transferase</keyword>
<accession>A0A2J7ZXG4</accession>
<evidence type="ECO:0000313" key="6">
    <source>
        <dbReference type="Proteomes" id="UP000236333"/>
    </source>
</evidence>
<feature type="binding site" evidence="3">
    <location>
        <begin position="168"/>
        <end position="177"/>
    </location>
    <ligand>
        <name>acetyl-CoA</name>
        <dbReference type="ChEBI" id="CHEBI:57288"/>
    </ligand>
</feature>
<evidence type="ECO:0000256" key="2">
    <source>
        <dbReference type="ARBA" id="ARBA00023315"/>
    </source>
</evidence>
<dbReference type="CDD" id="cd04301">
    <property type="entry name" value="NAT_SF"/>
    <property type="match status" value="1"/>
</dbReference>
<evidence type="ECO:0000256" key="3">
    <source>
        <dbReference type="HAMAP-Rule" id="MF_03130"/>
    </source>
</evidence>
<evidence type="ECO:0000259" key="4">
    <source>
        <dbReference type="PROSITE" id="PS51730"/>
    </source>
</evidence>
<dbReference type="Pfam" id="PF05301">
    <property type="entry name" value="Acetyltransf_16"/>
    <property type="match status" value="1"/>
</dbReference>
<dbReference type="InterPro" id="IPR038746">
    <property type="entry name" value="Atat"/>
</dbReference>
<comment type="function">
    <text evidence="3">Specifically acetylates 'Lys-40' in alpha-tubulin on the lumenal side of microtubules. Promotes microtubule destabilization and accelerates microtubule dynamics; this activity may be independent of acetylation activity. Acetylates alpha-tubulin with a slow enzymatic rate, due to a catalytic site that is not optimized for acetyl transfer. Enters the microtubule through each end and diffuses quickly throughout the lumen of microtubules. Acetylates only long/old microtubules because of its slow acetylation rate since it does not have time to act on dynamically unstable microtubules before the enzyme is released.</text>
</comment>
<comment type="similarity">
    <text evidence="3">Belongs to the acetyltransferase ATAT1 family.</text>
</comment>
<proteinExistence type="inferred from homology"/>
<dbReference type="PANTHER" id="PTHR12327:SF0">
    <property type="entry name" value="ALPHA-TUBULIN N-ACETYLTRANSFERASE 1"/>
    <property type="match status" value="1"/>
</dbReference>
<dbReference type="EC" id="2.3.1.108" evidence="3"/>
<feature type="binding site" evidence="3">
    <location>
        <begin position="132"/>
        <end position="145"/>
    </location>
    <ligand>
        <name>acetyl-CoA</name>
        <dbReference type="ChEBI" id="CHEBI:57288"/>
    </ligand>
</feature>
<gene>
    <name evidence="5" type="ORF">TSOC_008821</name>
</gene>
<evidence type="ECO:0000256" key="1">
    <source>
        <dbReference type="ARBA" id="ARBA00022679"/>
    </source>
</evidence>
<dbReference type="PROSITE" id="PS51730">
    <property type="entry name" value="GNAT_ATAT"/>
    <property type="match status" value="1"/>
</dbReference>
<dbReference type="GO" id="GO:0070507">
    <property type="term" value="P:regulation of microtubule cytoskeleton organization"/>
    <property type="evidence" value="ECO:0007669"/>
    <property type="project" value="UniProtKB-UniRule"/>
</dbReference>
<dbReference type="GO" id="GO:0019799">
    <property type="term" value="F:tubulin N-acetyltransferase activity"/>
    <property type="evidence" value="ECO:0007669"/>
    <property type="project" value="UniProtKB-UniRule"/>
</dbReference>
<dbReference type="OrthoDB" id="447510at2759"/>
<dbReference type="EMBL" id="PGGS01000346">
    <property type="protein sequence ID" value="PNH04963.1"/>
    <property type="molecule type" value="Genomic_DNA"/>
</dbReference>
<feature type="domain" description="N-acetyltransferase" evidence="4">
    <location>
        <begin position="20"/>
        <end position="198"/>
    </location>
</feature>
<keyword evidence="2 3" id="KW-0012">Acyltransferase</keyword>
<keyword evidence="6" id="KW-1185">Reference proteome</keyword>
<dbReference type="Gene3D" id="3.40.630.30">
    <property type="match status" value="1"/>
</dbReference>
<dbReference type="Proteomes" id="UP000236333">
    <property type="component" value="Unassembled WGS sequence"/>
</dbReference>
<protein>
    <recommendedName>
        <fullName evidence="3">Alpha-tubulin N-acetyltransferase</fullName>
        <shortName evidence="3">Alpha-TAT</shortName>
        <shortName evidence="3">TAT</shortName>
        <ecNumber evidence="3">2.3.1.108</ecNumber>
    </recommendedName>
    <alternativeName>
        <fullName evidence="3">Acetyltransferase mec-17 homolog</fullName>
    </alternativeName>
</protein>
<organism evidence="5 6">
    <name type="scientific">Tetrabaena socialis</name>
    <dbReference type="NCBI Taxonomy" id="47790"/>
    <lineage>
        <taxon>Eukaryota</taxon>
        <taxon>Viridiplantae</taxon>
        <taxon>Chlorophyta</taxon>
        <taxon>core chlorophytes</taxon>
        <taxon>Chlorophyceae</taxon>
        <taxon>CS clade</taxon>
        <taxon>Chlamydomonadales</taxon>
        <taxon>Tetrabaenaceae</taxon>
        <taxon>Tetrabaena</taxon>
    </lineage>
</organism>
<dbReference type="HAMAP" id="MF_03130">
    <property type="entry name" value="mec17"/>
    <property type="match status" value="1"/>
</dbReference>